<comment type="caution">
    <text evidence="2">The sequence shown here is derived from an EMBL/GenBank/DDBJ whole genome shotgun (WGS) entry which is preliminary data.</text>
</comment>
<accession>A0A7C9KWI3</accession>
<dbReference type="Gene3D" id="3.40.50.2000">
    <property type="entry name" value="Glycogen Phosphorylase B"/>
    <property type="match status" value="1"/>
</dbReference>
<organism evidence="2 3">
    <name type="scientific">Lachnospira eligens</name>
    <dbReference type="NCBI Taxonomy" id="39485"/>
    <lineage>
        <taxon>Bacteria</taxon>
        <taxon>Bacillati</taxon>
        <taxon>Bacillota</taxon>
        <taxon>Clostridia</taxon>
        <taxon>Lachnospirales</taxon>
        <taxon>Lachnospiraceae</taxon>
        <taxon>Lachnospira</taxon>
    </lineage>
</organism>
<dbReference type="AlphaFoldDB" id="A0A7C9KWI3"/>
<dbReference type="RefSeq" id="WP_154300264.1">
    <property type="nucleotide sequence ID" value="NZ_WKRD01000001.1"/>
</dbReference>
<proteinExistence type="predicted"/>
<feature type="domain" description="Spore protein YkvP/CgeB glycosyl transferase-like" evidence="1">
    <location>
        <begin position="248"/>
        <end position="379"/>
    </location>
</feature>
<keyword evidence="2" id="KW-0808">Transferase</keyword>
<dbReference type="Proteomes" id="UP000481964">
    <property type="component" value="Unassembled WGS sequence"/>
</dbReference>
<evidence type="ECO:0000259" key="1">
    <source>
        <dbReference type="Pfam" id="PF13524"/>
    </source>
</evidence>
<dbReference type="Pfam" id="PF13524">
    <property type="entry name" value="Glyco_trans_1_2"/>
    <property type="match status" value="1"/>
</dbReference>
<name>A0A7C9KWI3_9FIRM</name>
<dbReference type="SUPFAM" id="SSF53756">
    <property type="entry name" value="UDP-Glycosyltransferase/glycogen phosphorylase"/>
    <property type="match status" value="1"/>
</dbReference>
<evidence type="ECO:0000313" key="3">
    <source>
        <dbReference type="Proteomes" id="UP000481964"/>
    </source>
</evidence>
<evidence type="ECO:0000313" key="2">
    <source>
        <dbReference type="EMBL" id="MSC55991.1"/>
    </source>
</evidence>
<dbReference type="GO" id="GO:0016740">
    <property type="term" value="F:transferase activity"/>
    <property type="evidence" value="ECO:0007669"/>
    <property type="project" value="UniProtKB-KW"/>
</dbReference>
<gene>
    <name evidence="2" type="ORF">GKE48_00770</name>
</gene>
<protein>
    <submittedName>
        <fullName evidence="2">Glycosyltransferase</fullName>
    </submittedName>
</protein>
<sequence length="380" mass="44264">MGKILFYQWNAFMQRGIENALKALHIDYDTYYDIPKNWDKDVAFSNRFIKKIEKENYSKILSVNFLPLISDICENKNIKYISWVYDSPLHIRRKNTLKNACNTIYFFDRVQADTYRQEGVEGARYLPLASSPKVFGIGETVSDNKEYTSDVAFLGQLYKSEFYDIAGGLSQYNRGYLEAVMDAQIVMPQGYLVDEMLDSDVMGSINKDFLKKSNGTYMVTKEELSYTLAKEITGRLRVTALSVLQNRFDVDVYSGDRSEQLNNVNYKGYADYYDRMPEVFTRSKINLNISLCTIQSGIPLRVIDIMACRGFVISNAQPELYEYFVPGQDIEIYEDIPDLVYKVKYYLEHEEQRKQIAENGYKKVCTEFNFEHRVKTMLEI</sequence>
<dbReference type="EMBL" id="WKRD01000001">
    <property type="protein sequence ID" value="MSC55991.1"/>
    <property type="molecule type" value="Genomic_DNA"/>
</dbReference>
<reference evidence="2 3" key="1">
    <citation type="journal article" date="2019" name="Nat. Med.">
        <title>A library of human gut bacterial isolates paired with longitudinal multiomics data enables mechanistic microbiome research.</title>
        <authorList>
            <person name="Poyet M."/>
            <person name="Groussin M."/>
            <person name="Gibbons S.M."/>
            <person name="Avila-Pacheco J."/>
            <person name="Jiang X."/>
            <person name="Kearney S.M."/>
            <person name="Perrotta A.R."/>
            <person name="Berdy B."/>
            <person name="Zhao S."/>
            <person name="Lieberman T.D."/>
            <person name="Swanson P.K."/>
            <person name="Smith M."/>
            <person name="Roesemann S."/>
            <person name="Alexander J.E."/>
            <person name="Rich S.A."/>
            <person name="Livny J."/>
            <person name="Vlamakis H."/>
            <person name="Clish C."/>
            <person name="Bullock K."/>
            <person name="Deik A."/>
            <person name="Scott J."/>
            <person name="Pierce K.A."/>
            <person name="Xavier R.J."/>
            <person name="Alm E.J."/>
        </authorList>
    </citation>
    <scope>NUCLEOTIDE SEQUENCE [LARGE SCALE GENOMIC DNA]</scope>
    <source>
        <strain evidence="2 3">BIOML-A1</strain>
    </source>
</reference>
<dbReference type="InterPro" id="IPR055259">
    <property type="entry name" value="YkvP/CgeB_Glyco_trans-like"/>
</dbReference>